<dbReference type="InterPro" id="IPR003661">
    <property type="entry name" value="HisK_dim/P_dom"/>
</dbReference>
<reference evidence="19" key="1">
    <citation type="submission" date="2012-12" db="EMBL/GenBank/DDBJ databases">
        <authorList>
            <person name="Pethick F.E."/>
            <person name="MacFadyen A.C."/>
            <person name="Tang Z."/>
            <person name="Sangal V."/>
            <person name="Tze-Tze L."/>
            <person name="Chu J."/>
            <person name="Guo M."/>
            <person name="Kirby R."/>
            <person name="Hoskisson P.A."/>
            <person name="Herron P.R."/>
            <person name="Hunter I.S."/>
        </authorList>
    </citation>
    <scope>NUCLEOTIDE SEQUENCE</scope>
    <source>
        <strain evidence="19">ATCC 10970</strain>
    </source>
</reference>
<sequence>MSTRTSPEGTAPTRGREWLAAACTRLRGLRTRLIVGFLVVSALSALITAALTFRQARTAILARTQNTAVHDLRDQMQSLGPDLPFPPRREDLQNLVVQLDRAGGSRNWRTYAQYEDGPVVPGPWGAGADSSAGGTGGAAKGGAAVTDGLRKAVREQHAPIFQRVDRDGQPWLAIGMPVDFTDADGRGDGAGRTGSKATPSAAPQQGKPSGLIVYAEFPLTDEKADISALVTSAQAGALPALALAVVPALFAARRVLRPVRRLREAAERITSGELDTRLPVTGRDELADLTVTFNEMARALEKDDAELRRMEANARRFAADVSHELRTPLAAMSAVTEVLDEDAARLDPDTADAVRLISDETTKLARMVEDLIEVSRFDAGAADLHLDEIDVAMALRKTLQLRGWQDQVETDLPEGLRARFDPRRIDVVVANLVGNALRHGGTPVRLTAYATSGRLRIDVADQGPGIDPQALPHVFDRFYKADAARARSGGSGLGLAIAMENVRLHGGTLRAANAPGGGAVFTVEVPVDPWGGVGVETNGSGADGSGAGGVASVPGAGGAGARDAEAEGVEAKGAETEGVEAKGAETEGAETKGAEIEDGRP</sequence>
<feature type="domain" description="Histidine kinase" evidence="17">
    <location>
        <begin position="320"/>
        <end position="529"/>
    </location>
</feature>
<dbReference type="PANTHER" id="PTHR45436">
    <property type="entry name" value="SENSOR HISTIDINE KINASE YKOH"/>
    <property type="match status" value="1"/>
</dbReference>
<keyword evidence="11 16" id="KW-1133">Transmembrane helix</keyword>
<evidence type="ECO:0000313" key="20">
    <source>
        <dbReference type="Proteomes" id="UP000011074"/>
    </source>
</evidence>
<evidence type="ECO:0000256" key="12">
    <source>
        <dbReference type="ARBA" id="ARBA00023012"/>
    </source>
</evidence>
<protein>
    <recommendedName>
        <fullName evidence="3">histidine kinase</fullName>
        <ecNumber evidence="3">2.7.13.3</ecNumber>
    </recommendedName>
</protein>
<dbReference type="AlphaFoldDB" id="A0A8A1UJL3"/>
<evidence type="ECO:0000256" key="10">
    <source>
        <dbReference type="ARBA" id="ARBA00022840"/>
    </source>
</evidence>
<proteinExistence type="predicted"/>
<dbReference type="EC" id="2.7.13.3" evidence="3"/>
<dbReference type="GO" id="GO:0005524">
    <property type="term" value="F:ATP binding"/>
    <property type="evidence" value="ECO:0007669"/>
    <property type="project" value="UniProtKB-KW"/>
</dbReference>
<dbReference type="CDD" id="cd06225">
    <property type="entry name" value="HAMP"/>
    <property type="match status" value="1"/>
</dbReference>
<keyword evidence="5" id="KW-0597">Phosphoprotein</keyword>
<evidence type="ECO:0000256" key="2">
    <source>
        <dbReference type="ARBA" id="ARBA00004651"/>
    </source>
</evidence>
<evidence type="ECO:0000256" key="6">
    <source>
        <dbReference type="ARBA" id="ARBA00022679"/>
    </source>
</evidence>
<evidence type="ECO:0000256" key="5">
    <source>
        <dbReference type="ARBA" id="ARBA00022553"/>
    </source>
</evidence>
<organism evidence="19 20">
    <name type="scientific">Streptomyces rimosus subsp. rimosus (strain ATCC 10970 / DSM 40260 / JCM 4667 / NRRL 2234)</name>
    <dbReference type="NCBI Taxonomy" id="1265868"/>
    <lineage>
        <taxon>Bacteria</taxon>
        <taxon>Bacillati</taxon>
        <taxon>Actinomycetota</taxon>
        <taxon>Actinomycetes</taxon>
        <taxon>Kitasatosporales</taxon>
        <taxon>Streptomycetaceae</taxon>
        <taxon>Streptomyces</taxon>
    </lineage>
</organism>
<reference evidence="19" key="2">
    <citation type="submission" date="2020-01" db="EMBL/GenBank/DDBJ databases">
        <authorList>
            <person name="Algora L."/>
            <person name="Schniete J.K."/>
            <person name="MacFadyen A."/>
            <person name="Hoskisson P.A."/>
            <person name="Hunter I.S."/>
            <person name="Herron P.R."/>
        </authorList>
    </citation>
    <scope>NUCLEOTIDE SEQUENCE</scope>
    <source>
        <strain evidence="19">ATCC 10970</strain>
    </source>
</reference>
<keyword evidence="14" id="KW-0175">Coiled coil</keyword>
<dbReference type="CDD" id="cd00082">
    <property type="entry name" value="HisKA"/>
    <property type="match status" value="1"/>
</dbReference>
<dbReference type="PROSITE" id="PS50109">
    <property type="entry name" value="HIS_KIN"/>
    <property type="match status" value="1"/>
</dbReference>
<dbReference type="FunFam" id="3.30.565.10:FF:000013">
    <property type="entry name" value="Two-component sensor histidine kinase"/>
    <property type="match status" value="1"/>
</dbReference>
<dbReference type="Pfam" id="PF00512">
    <property type="entry name" value="HisKA"/>
    <property type="match status" value="1"/>
</dbReference>
<evidence type="ECO:0000256" key="9">
    <source>
        <dbReference type="ARBA" id="ARBA00022777"/>
    </source>
</evidence>
<dbReference type="InterPro" id="IPR004358">
    <property type="entry name" value="Sig_transdc_His_kin-like_C"/>
</dbReference>
<dbReference type="SMART" id="SM00388">
    <property type="entry name" value="HisKA"/>
    <property type="match status" value="1"/>
</dbReference>
<keyword evidence="4" id="KW-1003">Cell membrane</keyword>
<dbReference type="EMBL" id="CP048261">
    <property type="protein sequence ID" value="QST80640.1"/>
    <property type="molecule type" value="Genomic_DNA"/>
</dbReference>
<dbReference type="Proteomes" id="UP000011074">
    <property type="component" value="Chromosome"/>
</dbReference>
<feature type="region of interest" description="Disordered" evidence="15">
    <location>
        <begin position="534"/>
        <end position="601"/>
    </location>
</feature>
<dbReference type="InterPro" id="IPR036890">
    <property type="entry name" value="HATPase_C_sf"/>
</dbReference>
<dbReference type="GO" id="GO:0005886">
    <property type="term" value="C:plasma membrane"/>
    <property type="evidence" value="ECO:0007669"/>
    <property type="project" value="UniProtKB-SubCell"/>
</dbReference>
<comment type="catalytic activity">
    <reaction evidence="1">
        <text>ATP + protein L-histidine = ADP + protein N-phospho-L-histidine.</text>
        <dbReference type="EC" id="2.7.13.3"/>
    </reaction>
</comment>
<evidence type="ECO:0000256" key="16">
    <source>
        <dbReference type="SAM" id="Phobius"/>
    </source>
</evidence>
<evidence type="ECO:0000256" key="7">
    <source>
        <dbReference type="ARBA" id="ARBA00022692"/>
    </source>
</evidence>
<comment type="subcellular location">
    <subcellularLocation>
        <location evidence="2">Cell membrane</location>
        <topology evidence="2">Multi-pass membrane protein</topology>
    </subcellularLocation>
</comment>
<feature type="compositionally biased region" description="Basic and acidic residues" evidence="15">
    <location>
        <begin position="562"/>
        <end position="601"/>
    </location>
</feature>
<dbReference type="SUPFAM" id="SSF47384">
    <property type="entry name" value="Homodimeric domain of signal transducing histidine kinase"/>
    <property type="match status" value="1"/>
</dbReference>
<dbReference type="Gene3D" id="3.30.565.10">
    <property type="entry name" value="Histidine kinase-like ATPase, C-terminal domain"/>
    <property type="match status" value="1"/>
</dbReference>
<reference evidence="19" key="3">
    <citation type="journal article" date="2021" name="bioRxiv">
        <title>Bilateral symmetry of linear streptomycete chromosomes.</title>
        <authorList>
            <person name="Algora-Gallardo L."/>
            <person name="Schniete J.K."/>
            <person name="Mark D.R."/>
            <person name="Hunter I.S."/>
            <person name="Herron P.R."/>
        </authorList>
    </citation>
    <scope>NUCLEOTIDE SEQUENCE</scope>
    <source>
        <strain evidence="19">ATCC 10970</strain>
    </source>
</reference>
<evidence type="ECO:0000259" key="18">
    <source>
        <dbReference type="PROSITE" id="PS50885"/>
    </source>
</evidence>
<evidence type="ECO:0000256" key="15">
    <source>
        <dbReference type="SAM" id="MobiDB-lite"/>
    </source>
</evidence>
<name>A0A8A1UJL3_STRR1</name>
<feature type="domain" description="HAMP" evidence="18">
    <location>
        <begin position="253"/>
        <end position="305"/>
    </location>
</feature>
<feature type="coiled-coil region" evidence="14">
    <location>
        <begin position="293"/>
        <end position="320"/>
    </location>
</feature>
<feature type="region of interest" description="Disordered" evidence="15">
    <location>
        <begin position="182"/>
        <end position="207"/>
    </location>
</feature>
<feature type="compositionally biased region" description="Polar residues" evidence="15">
    <location>
        <begin position="195"/>
        <end position="207"/>
    </location>
</feature>
<dbReference type="SUPFAM" id="SSF158472">
    <property type="entry name" value="HAMP domain-like"/>
    <property type="match status" value="1"/>
</dbReference>
<dbReference type="InterPro" id="IPR036097">
    <property type="entry name" value="HisK_dim/P_sf"/>
</dbReference>
<dbReference type="SMART" id="SM00304">
    <property type="entry name" value="HAMP"/>
    <property type="match status" value="1"/>
</dbReference>
<feature type="transmembrane region" description="Helical" evidence="16">
    <location>
        <begin position="33"/>
        <end position="53"/>
    </location>
</feature>
<evidence type="ECO:0000313" key="19">
    <source>
        <dbReference type="EMBL" id="QST80640.1"/>
    </source>
</evidence>
<evidence type="ECO:0000256" key="3">
    <source>
        <dbReference type="ARBA" id="ARBA00012438"/>
    </source>
</evidence>
<keyword evidence="8" id="KW-0547">Nucleotide-binding</keyword>
<keyword evidence="10" id="KW-0067">ATP-binding</keyword>
<keyword evidence="12" id="KW-0902">Two-component regulatory system</keyword>
<keyword evidence="9 19" id="KW-0418">Kinase</keyword>
<dbReference type="SUPFAM" id="SSF55874">
    <property type="entry name" value="ATPase domain of HSP90 chaperone/DNA topoisomerase II/histidine kinase"/>
    <property type="match status" value="1"/>
</dbReference>
<keyword evidence="7 16" id="KW-0812">Transmembrane</keyword>
<dbReference type="Pfam" id="PF02518">
    <property type="entry name" value="HATPase_c"/>
    <property type="match status" value="1"/>
</dbReference>
<dbReference type="PRINTS" id="PR00344">
    <property type="entry name" value="BCTRLSENSOR"/>
</dbReference>
<evidence type="ECO:0000256" key="1">
    <source>
        <dbReference type="ARBA" id="ARBA00000085"/>
    </source>
</evidence>
<evidence type="ECO:0000256" key="11">
    <source>
        <dbReference type="ARBA" id="ARBA00022989"/>
    </source>
</evidence>
<dbReference type="PROSITE" id="PS50885">
    <property type="entry name" value="HAMP"/>
    <property type="match status" value="1"/>
</dbReference>
<dbReference type="GO" id="GO:0000155">
    <property type="term" value="F:phosphorelay sensor kinase activity"/>
    <property type="evidence" value="ECO:0007669"/>
    <property type="project" value="InterPro"/>
</dbReference>
<keyword evidence="13 16" id="KW-0472">Membrane</keyword>
<dbReference type="InterPro" id="IPR003660">
    <property type="entry name" value="HAMP_dom"/>
</dbReference>
<evidence type="ECO:0000256" key="4">
    <source>
        <dbReference type="ARBA" id="ARBA00022475"/>
    </source>
</evidence>
<evidence type="ECO:0000259" key="17">
    <source>
        <dbReference type="PROSITE" id="PS50109"/>
    </source>
</evidence>
<dbReference type="Gene3D" id="6.10.340.10">
    <property type="match status" value="1"/>
</dbReference>
<dbReference type="InterPro" id="IPR003594">
    <property type="entry name" value="HATPase_dom"/>
</dbReference>
<gene>
    <name evidence="19" type="ORF">SRIM_011035</name>
</gene>
<dbReference type="CDD" id="cd00075">
    <property type="entry name" value="HATPase"/>
    <property type="match status" value="1"/>
</dbReference>
<dbReference type="FunFam" id="1.10.287.130:FF:000010">
    <property type="entry name" value="Two-component sensor histidine kinase"/>
    <property type="match status" value="1"/>
</dbReference>
<dbReference type="InterPro" id="IPR050428">
    <property type="entry name" value="TCS_sensor_his_kinase"/>
</dbReference>
<accession>A0A8A1UJL3</accession>
<dbReference type="Pfam" id="PF00672">
    <property type="entry name" value="HAMP"/>
    <property type="match status" value="1"/>
</dbReference>
<keyword evidence="6" id="KW-0808">Transferase</keyword>
<dbReference type="InterPro" id="IPR005467">
    <property type="entry name" value="His_kinase_dom"/>
</dbReference>
<dbReference type="PANTHER" id="PTHR45436:SF5">
    <property type="entry name" value="SENSOR HISTIDINE KINASE TRCS"/>
    <property type="match status" value="1"/>
</dbReference>
<dbReference type="Gene3D" id="1.10.287.130">
    <property type="match status" value="1"/>
</dbReference>
<evidence type="ECO:0000256" key="8">
    <source>
        <dbReference type="ARBA" id="ARBA00022741"/>
    </source>
</evidence>
<evidence type="ECO:0000256" key="14">
    <source>
        <dbReference type="SAM" id="Coils"/>
    </source>
</evidence>
<feature type="compositionally biased region" description="Gly residues" evidence="15">
    <location>
        <begin position="541"/>
        <end position="560"/>
    </location>
</feature>
<dbReference type="SMART" id="SM00387">
    <property type="entry name" value="HATPase_c"/>
    <property type="match status" value="1"/>
</dbReference>
<evidence type="ECO:0000256" key="13">
    <source>
        <dbReference type="ARBA" id="ARBA00023136"/>
    </source>
</evidence>